<gene>
    <name evidence="1" type="ORF">NUW58_g10886</name>
</gene>
<proteinExistence type="predicted"/>
<evidence type="ECO:0000313" key="2">
    <source>
        <dbReference type="Proteomes" id="UP001143856"/>
    </source>
</evidence>
<dbReference type="EMBL" id="JAPDGR010005605">
    <property type="protein sequence ID" value="KAJ2965443.1"/>
    <property type="molecule type" value="Genomic_DNA"/>
</dbReference>
<dbReference type="Proteomes" id="UP001143856">
    <property type="component" value="Unassembled WGS sequence"/>
</dbReference>
<accession>A0ACC1MFE3</accession>
<reference evidence="1" key="1">
    <citation type="submission" date="2022-10" db="EMBL/GenBank/DDBJ databases">
        <title>Genome Sequence of Xylaria curta.</title>
        <authorList>
            <person name="Buettner E."/>
        </authorList>
    </citation>
    <scope>NUCLEOTIDE SEQUENCE</scope>
    <source>
        <strain evidence="1">Babe10</strain>
    </source>
</reference>
<name>A0ACC1MFE3_9PEZI</name>
<evidence type="ECO:0000313" key="1">
    <source>
        <dbReference type="EMBL" id="KAJ2965443.1"/>
    </source>
</evidence>
<sequence length="328" mass="36271">MAQQQRHEQQRRVRAGTNAAPIKANIQSQAAIQRAQQGQHAHMAAAAQNASQPPQGTPQMAASHPHAAALARVNNQNHTPASSQPRPRIPMPMVSTPTGAEHQNHITGSLVPPMQMNGSPQIQMPVVNGQAQMTMPNTAQMHMLLQARRISEQQRQSVQMRQQQQHHQQQQPQQSQQQQQQQQQQPSHPQQQPQPHQQQQQQPLTQQQPQQAHTNQQANAPLQNSPPAMRAAAINGLNQKNYLNNAQVQAMMASFNAANGPGLSTPPAAGFNVPPGQSGSPRPNLIIPPQQHQTYLSQLQAIENQIRSNHPETPQDRSDTIRDECCRR</sequence>
<comment type="caution">
    <text evidence="1">The sequence shown here is derived from an EMBL/GenBank/DDBJ whole genome shotgun (WGS) entry which is preliminary data.</text>
</comment>
<organism evidence="1 2">
    <name type="scientific">Xylaria curta</name>
    <dbReference type="NCBI Taxonomy" id="42375"/>
    <lineage>
        <taxon>Eukaryota</taxon>
        <taxon>Fungi</taxon>
        <taxon>Dikarya</taxon>
        <taxon>Ascomycota</taxon>
        <taxon>Pezizomycotina</taxon>
        <taxon>Sordariomycetes</taxon>
        <taxon>Xylariomycetidae</taxon>
        <taxon>Xylariales</taxon>
        <taxon>Xylariaceae</taxon>
        <taxon>Xylaria</taxon>
    </lineage>
</organism>
<keyword evidence="2" id="KW-1185">Reference proteome</keyword>
<protein>
    <submittedName>
        <fullName evidence="1">Uncharacterized protein</fullName>
    </submittedName>
</protein>